<keyword evidence="3 7" id="KW-1003">Cell membrane</keyword>
<evidence type="ECO:0000313" key="9">
    <source>
        <dbReference type="EMBL" id="ABC76232.1"/>
    </source>
</evidence>
<dbReference type="STRING" id="56780.SYN_00515"/>
<keyword evidence="10" id="KW-1185">Reference proteome</keyword>
<dbReference type="HOGENOM" id="CLU_044208_6_1_7"/>
<evidence type="ECO:0000256" key="2">
    <source>
        <dbReference type="ARBA" id="ARBA00010792"/>
    </source>
</evidence>
<gene>
    <name evidence="9" type="ORF">SYN_00515</name>
</gene>
<accession>Q2LPM6</accession>
<feature type="transmembrane region" description="Helical" evidence="7">
    <location>
        <begin position="46"/>
        <end position="70"/>
    </location>
</feature>
<comment type="similarity">
    <text evidence="2 7">Belongs to the DedA family.</text>
</comment>
<keyword evidence="6 7" id="KW-0472">Membrane</keyword>
<evidence type="ECO:0000256" key="6">
    <source>
        <dbReference type="ARBA" id="ARBA00023136"/>
    </source>
</evidence>
<keyword evidence="5 7" id="KW-1133">Transmembrane helix</keyword>
<dbReference type="AlphaFoldDB" id="Q2LPM6"/>
<evidence type="ECO:0000259" key="8">
    <source>
        <dbReference type="Pfam" id="PF09335"/>
    </source>
</evidence>
<evidence type="ECO:0000256" key="1">
    <source>
        <dbReference type="ARBA" id="ARBA00004651"/>
    </source>
</evidence>
<dbReference type="FunCoup" id="Q2LPM6">
    <property type="interactions" value="143"/>
</dbReference>
<keyword evidence="4 7" id="KW-0812">Transmembrane</keyword>
<feature type="transmembrane region" description="Helical" evidence="7">
    <location>
        <begin position="175"/>
        <end position="197"/>
    </location>
</feature>
<dbReference type="InterPro" id="IPR032816">
    <property type="entry name" value="VTT_dom"/>
</dbReference>
<dbReference type="InterPro" id="IPR032818">
    <property type="entry name" value="DedA-like"/>
</dbReference>
<dbReference type="PANTHER" id="PTHR30353">
    <property type="entry name" value="INNER MEMBRANE PROTEIN DEDA-RELATED"/>
    <property type="match status" value="1"/>
</dbReference>
<evidence type="ECO:0000256" key="5">
    <source>
        <dbReference type="ARBA" id="ARBA00022989"/>
    </source>
</evidence>
<feature type="transmembrane region" description="Helical" evidence="7">
    <location>
        <begin position="76"/>
        <end position="103"/>
    </location>
</feature>
<comment type="subcellular location">
    <subcellularLocation>
        <location evidence="1 7">Cell membrane</location>
        <topology evidence="1 7">Multi-pass membrane protein</topology>
    </subcellularLocation>
</comment>
<evidence type="ECO:0000256" key="3">
    <source>
        <dbReference type="ARBA" id="ARBA00022475"/>
    </source>
</evidence>
<name>Q2LPM6_SYNAS</name>
<dbReference type="InterPro" id="IPR058127">
    <property type="entry name" value="DedA"/>
</dbReference>
<feature type="transmembrane region" description="Helical" evidence="7">
    <location>
        <begin position="209"/>
        <end position="227"/>
    </location>
</feature>
<dbReference type="PANTHER" id="PTHR30353:SF0">
    <property type="entry name" value="TRANSMEMBRANE PROTEIN"/>
    <property type="match status" value="1"/>
</dbReference>
<dbReference type="Pfam" id="PF09335">
    <property type="entry name" value="VTT_dom"/>
    <property type="match status" value="1"/>
</dbReference>
<organism evidence="9 10">
    <name type="scientific">Syntrophus aciditrophicus (strain SB)</name>
    <dbReference type="NCBI Taxonomy" id="56780"/>
    <lineage>
        <taxon>Bacteria</taxon>
        <taxon>Pseudomonadati</taxon>
        <taxon>Thermodesulfobacteriota</taxon>
        <taxon>Syntrophia</taxon>
        <taxon>Syntrophales</taxon>
        <taxon>Syntrophaceae</taxon>
        <taxon>Syntrophus</taxon>
    </lineage>
</organism>
<evidence type="ECO:0000256" key="4">
    <source>
        <dbReference type="ARBA" id="ARBA00022692"/>
    </source>
</evidence>
<dbReference type="eggNOG" id="COG0586">
    <property type="taxonomic scope" value="Bacteria"/>
</dbReference>
<dbReference type="NCBIfam" id="NF008102">
    <property type="entry name" value="PRK10847.1"/>
    <property type="match status" value="1"/>
</dbReference>
<dbReference type="KEGG" id="sat:SYN_00515"/>
<dbReference type="InParanoid" id="Q2LPM6"/>
<dbReference type="Proteomes" id="UP000001933">
    <property type="component" value="Chromosome"/>
</dbReference>
<reference evidence="9 10" key="1">
    <citation type="journal article" date="2007" name="Proc. Natl. Acad. Sci. U.S.A.">
        <title>The genome of Syntrophus aciditrophicus: life at the thermodynamic limit of microbial growth.</title>
        <authorList>
            <person name="McInerney M.J."/>
            <person name="Rohlin L."/>
            <person name="Mouttaki H."/>
            <person name="Kim U."/>
            <person name="Krupp R.S."/>
            <person name="Rios-Hernandez L."/>
            <person name="Sieber J."/>
            <person name="Struchtemeyer C.G."/>
            <person name="Bhattacharyya A."/>
            <person name="Campbell J.W."/>
            <person name="Gunsalus R.P."/>
        </authorList>
    </citation>
    <scope>NUCLEOTIDE SEQUENCE [LARGE SCALE GENOMIC DNA]</scope>
    <source>
        <strain evidence="9 10">SB</strain>
    </source>
</reference>
<proteinExistence type="inferred from homology"/>
<dbReference type="GO" id="GO:0005886">
    <property type="term" value="C:plasma membrane"/>
    <property type="evidence" value="ECO:0007669"/>
    <property type="project" value="UniProtKB-SubCell"/>
</dbReference>
<evidence type="ECO:0000256" key="7">
    <source>
        <dbReference type="RuleBase" id="RU367016"/>
    </source>
</evidence>
<feature type="domain" description="VTT" evidence="8">
    <location>
        <begin position="70"/>
        <end position="194"/>
    </location>
</feature>
<evidence type="ECO:0000313" key="10">
    <source>
        <dbReference type="Proteomes" id="UP000001933"/>
    </source>
</evidence>
<sequence length="236" mass="26804">MTFNEPFPILPPQIRSKWKLYMEIAVNFIDFFIHLDRYLQLLISNFGIWTYVIIFLIIFCETGLVVTPFLPGDSLLFGLGALAATGALEVELLLMAIPVAAVAGDNVNYTLGKFIGPRVFHQEKSRFFKKEYLDRTHRFYERYGGKTIIIARFVPIVRTFSPFVAGIGQMAYPRFLAYSVSGGLAWVAFFILGGFYFGNLPLIKENFTLVILAIIGISIMPGLFEFVRRRREMTAG</sequence>
<protein>
    <submittedName>
        <fullName evidence="9">DedA family protein</fullName>
    </submittedName>
</protein>
<dbReference type="EMBL" id="CP000252">
    <property type="protein sequence ID" value="ABC76232.1"/>
    <property type="molecule type" value="Genomic_DNA"/>
</dbReference>